<dbReference type="PIRSF" id="PIRSF018266">
    <property type="entry name" value="FecR"/>
    <property type="match status" value="1"/>
</dbReference>
<keyword evidence="1" id="KW-1133">Transmembrane helix</keyword>
<keyword evidence="1" id="KW-0472">Membrane</keyword>
<feature type="transmembrane region" description="Helical" evidence="1">
    <location>
        <begin position="92"/>
        <end position="110"/>
    </location>
</feature>
<dbReference type="PhylomeDB" id="Q6NA51"/>
<dbReference type="HOGENOM" id="CLU_050192_0_1_5"/>
<dbReference type="InterPro" id="IPR012373">
    <property type="entry name" value="Ferrdict_sens_TM"/>
</dbReference>
<keyword evidence="1" id="KW-0812">Transmembrane</keyword>
<dbReference type="Pfam" id="PF04773">
    <property type="entry name" value="FecR"/>
    <property type="match status" value="1"/>
</dbReference>
<dbReference type="Gene3D" id="2.60.120.1440">
    <property type="match status" value="1"/>
</dbReference>
<evidence type="ECO:0000313" key="4">
    <source>
        <dbReference type="EMBL" id="CAE26778.1"/>
    </source>
</evidence>
<evidence type="ECO:0000256" key="1">
    <source>
        <dbReference type="SAM" id="Phobius"/>
    </source>
</evidence>
<evidence type="ECO:0000259" key="3">
    <source>
        <dbReference type="Pfam" id="PF16220"/>
    </source>
</evidence>
<dbReference type="STRING" id="258594.RPA1335"/>
<dbReference type="PANTHER" id="PTHR30273:SF2">
    <property type="entry name" value="PROTEIN FECR"/>
    <property type="match status" value="1"/>
</dbReference>
<sequence>MEKNGNPVADVAGHSTMQSEARRWLLRITSGEATAADADALKQWCAQSPSHARAFAEANLLWDNVEAAAQLPSAVASFQAASLGQPRHSRRWVLGAMTATAAAAGAFAVYPPFGLWPSLPELGADYRTRTAERRDIAMPDGVSIELNTRSSLNIVADQSGQQIQLIAGEAAISCPSRPAQSLSVSAGGGVVRAADAQFNIRSDSAGSVVTCRRGVVALDYAEQSVSVGEGHQASYADGRVGPIVAVEAAAVMAWREGQLVFRQTPLADVVAEVNRYRNGRIVLINEALGRRPVEAKIPIDRVDSLIALVQQAYGAKVTWLPGAIVVIS</sequence>
<accession>Q6NA51</accession>
<feature type="domain" description="FecR protein" evidence="2">
    <location>
        <begin position="125"/>
        <end position="216"/>
    </location>
</feature>
<dbReference type="PANTHER" id="PTHR30273">
    <property type="entry name" value="PERIPLASMIC SIGNAL SENSOR AND SIGMA FACTOR ACTIVATOR FECR-RELATED"/>
    <property type="match status" value="1"/>
</dbReference>
<dbReference type="AlphaFoldDB" id="Q6NA51"/>
<dbReference type="eggNOG" id="COG3712">
    <property type="taxonomic scope" value="Bacteria"/>
</dbReference>
<name>Q6NA51_RHOPA</name>
<proteinExistence type="predicted"/>
<dbReference type="Pfam" id="PF16220">
    <property type="entry name" value="DUF4880"/>
    <property type="match status" value="1"/>
</dbReference>
<dbReference type="Gene3D" id="3.55.50.30">
    <property type="match status" value="1"/>
</dbReference>
<organism evidence="4">
    <name type="scientific">Rhodopseudomonas palustris (strain ATCC BAA-98 / CGA009)</name>
    <dbReference type="NCBI Taxonomy" id="258594"/>
    <lineage>
        <taxon>Bacteria</taxon>
        <taxon>Pseudomonadati</taxon>
        <taxon>Pseudomonadota</taxon>
        <taxon>Alphaproteobacteria</taxon>
        <taxon>Hyphomicrobiales</taxon>
        <taxon>Nitrobacteraceae</taxon>
        <taxon>Rhodopseudomonas</taxon>
    </lineage>
</organism>
<dbReference type="InterPro" id="IPR032623">
    <property type="entry name" value="FecR_N"/>
</dbReference>
<dbReference type="EMBL" id="BX572597">
    <property type="protein sequence ID" value="CAE26778.1"/>
    <property type="molecule type" value="Genomic_DNA"/>
</dbReference>
<evidence type="ECO:0000259" key="2">
    <source>
        <dbReference type="Pfam" id="PF04773"/>
    </source>
</evidence>
<reference evidence="4" key="1">
    <citation type="journal article" date="2004" name="Nat. Biotechnol.">
        <title>Complete genome sequence of the metabolically versatile photosynthetic bacterium Rhodopseudomonas palustris.</title>
        <authorList>
            <person name="Larimer F.W."/>
            <person name="Chain P."/>
            <person name="Hauser L."/>
            <person name="Lamerdin J."/>
            <person name="Malfatti S."/>
            <person name="Do L."/>
            <person name="Land M.L."/>
            <person name="Pelletier D.A."/>
            <person name="Beatty J.T."/>
            <person name="Lang A.S."/>
            <person name="Tabita F.R."/>
            <person name="Gibson J.L."/>
            <person name="Hanson T.E."/>
            <person name="Bobst C."/>
            <person name="Torres J.L."/>
            <person name="Peres C."/>
            <person name="Harrison F.H."/>
            <person name="Gibson J."/>
            <person name="Harwood C.S."/>
        </authorList>
    </citation>
    <scope>NUCLEOTIDE SEQUENCE [LARGE SCALE GENOMIC DNA]</scope>
    <source>
        <strain evidence="4">CGA009</strain>
    </source>
</reference>
<dbReference type="GO" id="GO:0016989">
    <property type="term" value="F:sigma factor antagonist activity"/>
    <property type="evidence" value="ECO:0007669"/>
    <property type="project" value="TreeGrafter"/>
</dbReference>
<protein>
    <submittedName>
        <fullName evidence="4">Probable FecR, iron siderophore sensor protein</fullName>
    </submittedName>
</protein>
<dbReference type="InterPro" id="IPR006860">
    <property type="entry name" value="FecR"/>
</dbReference>
<feature type="domain" description="FecR N-terminal" evidence="3">
    <location>
        <begin position="20"/>
        <end position="58"/>
    </location>
</feature>
<gene>
    <name evidence="4" type="ordered locus">RPA1335</name>
</gene>